<proteinExistence type="predicted"/>
<accession>A0ABW5J1D7</accession>
<evidence type="ECO:0000313" key="3">
    <source>
        <dbReference type="Proteomes" id="UP001597468"/>
    </source>
</evidence>
<dbReference type="EMBL" id="JBHULT010000012">
    <property type="protein sequence ID" value="MFD2518959.1"/>
    <property type="molecule type" value="Genomic_DNA"/>
</dbReference>
<protein>
    <recommendedName>
        <fullName evidence="4">Lipoprotein</fullName>
    </recommendedName>
</protein>
<feature type="signal peptide" evidence="1">
    <location>
        <begin position="1"/>
        <end position="18"/>
    </location>
</feature>
<comment type="caution">
    <text evidence="2">The sequence shown here is derived from an EMBL/GenBank/DDBJ whole genome shotgun (WGS) entry which is preliminary data.</text>
</comment>
<sequence length="175" mass="20507">MKPLILFFAAVLFLSCTAVQFEQPQPTDLAALNEFPENIWGTYISEDTDTLIVSRFEFHFLGDREIEFSHDLNSPESVLKKDGDHFILNLKNNDNWDVFPFRFEDDKLLVYYSCPTEEVEDLIADYRQTASVKEVPDTYGNIDFYLLDPTPAQFRDLFQKNIFSDHLIFTRVKEE</sequence>
<reference evidence="3" key="1">
    <citation type="journal article" date="2019" name="Int. J. Syst. Evol. Microbiol.">
        <title>The Global Catalogue of Microorganisms (GCM) 10K type strain sequencing project: providing services to taxonomists for standard genome sequencing and annotation.</title>
        <authorList>
            <consortium name="The Broad Institute Genomics Platform"/>
            <consortium name="The Broad Institute Genome Sequencing Center for Infectious Disease"/>
            <person name="Wu L."/>
            <person name="Ma J."/>
        </authorList>
    </citation>
    <scope>NUCLEOTIDE SEQUENCE [LARGE SCALE GENOMIC DNA]</scope>
    <source>
        <strain evidence="3">KCTC 42585</strain>
    </source>
</reference>
<dbReference type="Proteomes" id="UP001597468">
    <property type="component" value="Unassembled WGS sequence"/>
</dbReference>
<name>A0ABW5J1D7_9FLAO</name>
<feature type="chain" id="PRO_5047227261" description="Lipoprotein" evidence="1">
    <location>
        <begin position="19"/>
        <end position="175"/>
    </location>
</feature>
<evidence type="ECO:0000313" key="2">
    <source>
        <dbReference type="EMBL" id="MFD2518959.1"/>
    </source>
</evidence>
<evidence type="ECO:0000256" key="1">
    <source>
        <dbReference type="SAM" id="SignalP"/>
    </source>
</evidence>
<keyword evidence="1" id="KW-0732">Signal</keyword>
<keyword evidence="3" id="KW-1185">Reference proteome</keyword>
<dbReference type="RefSeq" id="WP_380754158.1">
    <property type="nucleotide sequence ID" value="NZ_JBHULT010000012.1"/>
</dbReference>
<gene>
    <name evidence="2" type="ORF">ACFSTG_13710</name>
</gene>
<evidence type="ECO:0008006" key="4">
    <source>
        <dbReference type="Google" id="ProtNLM"/>
    </source>
</evidence>
<organism evidence="2 3">
    <name type="scientific">Salinimicrobium flavum</name>
    <dbReference type="NCBI Taxonomy" id="1737065"/>
    <lineage>
        <taxon>Bacteria</taxon>
        <taxon>Pseudomonadati</taxon>
        <taxon>Bacteroidota</taxon>
        <taxon>Flavobacteriia</taxon>
        <taxon>Flavobacteriales</taxon>
        <taxon>Flavobacteriaceae</taxon>
        <taxon>Salinimicrobium</taxon>
    </lineage>
</organism>
<dbReference type="PROSITE" id="PS51257">
    <property type="entry name" value="PROKAR_LIPOPROTEIN"/>
    <property type="match status" value="1"/>
</dbReference>